<evidence type="ECO:0000256" key="4">
    <source>
        <dbReference type="ARBA" id="ARBA00023015"/>
    </source>
</evidence>
<name>A0A0G0M8E5_9BACT</name>
<dbReference type="InterPro" id="IPR020603">
    <property type="entry name" value="MraZ_dom"/>
</dbReference>
<dbReference type="InterPro" id="IPR037914">
    <property type="entry name" value="SpoVT-AbrB_sf"/>
</dbReference>
<evidence type="ECO:0000256" key="2">
    <source>
        <dbReference type="ARBA" id="ARBA00022490"/>
    </source>
</evidence>
<dbReference type="AlphaFoldDB" id="A0A0G0M8E5"/>
<gene>
    <name evidence="7" type="primary">mraZ</name>
    <name evidence="9" type="ORF">UT24_C0012G0021</name>
</gene>
<dbReference type="InterPro" id="IPR035642">
    <property type="entry name" value="MraZ_N"/>
</dbReference>
<reference evidence="9 10" key="1">
    <citation type="journal article" date="2015" name="Nature">
        <title>rRNA introns, odd ribosomes, and small enigmatic genomes across a large radiation of phyla.</title>
        <authorList>
            <person name="Brown C.T."/>
            <person name="Hug L.A."/>
            <person name="Thomas B.C."/>
            <person name="Sharon I."/>
            <person name="Castelle C.J."/>
            <person name="Singh A."/>
            <person name="Wilkins M.J."/>
            <person name="Williams K.H."/>
            <person name="Banfield J.F."/>
        </authorList>
    </citation>
    <scope>NUCLEOTIDE SEQUENCE [LARGE SCALE GENOMIC DNA]</scope>
</reference>
<dbReference type="PROSITE" id="PS51740">
    <property type="entry name" value="SPOVT_ABRB"/>
    <property type="match status" value="1"/>
</dbReference>
<comment type="caution">
    <text evidence="9">The sequence shown here is derived from an EMBL/GenBank/DDBJ whole genome shotgun (WGS) entry which is preliminary data.</text>
</comment>
<dbReference type="GO" id="GO:0005737">
    <property type="term" value="C:cytoplasm"/>
    <property type="evidence" value="ECO:0007669"/>
    <property type="project" value="UniProtKB-UniRule"/>
</dbReference>
<dbReference type="InterPro" id="IPR035644">
    <property type="entry name" value="MraZ_C"/>
</dbReference>
<keyword evidence="2 7" id="KW-0963">Cytoplasm</keyword>
<comment type="subcellular location">
    <subcellularLocation>
        <location evidence="7">Cytoplasm</location>
        <location evidence="7">Nucleoid</location>
    </subcellularLocation>
</comment>
<dbReference type="Proteomes" id="UP000033881">
    <property type="component" value="Unassembled WGS sequence"/>
</dbReference>
<evidence type="ECO:0000313" key="10">
    <source>
        <dbReference type="Proteomes" id="UP000033881"/>
    </source>
</evidence>
<dbReference type="Gene3D" id="3.40.1550.20">
    <property type="entry name" value="Transcriptional regulator MraZ domain"/>
    <property type="match status" value="1"/>
</dbReference>
<dbReference type="CDD" id="cd16321">
    <property type="entry name" value="MraZ_C"/>
    <property type="match status" value="1"/>
</dbReference>
<sequence length="144" mass="16506">MLIGQYISKLTEGNRVAVPKKIREELGVEMVVAKWYESCLVLVSIVNWQKLITRLIGNTELIISPVRDIDRFILASAFEVSLDGQGRFVLPESLIDYASFENDLIFVGLGERVEIWQLARWRDLEKLSEEKAAKAIEKIAKREK</sequence>
<keyword evidence="4 7" id="KW-0805">Transcription regulation</keyword>
<dbReference type="SUPFAM" id="SSF89447">
    <property type="entry name" value="AbrB/MazE/MraZ-like"/>
    <property type="match status" value="1"/>
</dbReference>
<comment type="similarity">
    <text evidence="7">Belongs to the MraZ family.</text>
</comment>
<dbReference type="GO" id="GO:0009295">
    <property type="term" value="C:nucleoid"/>
    <property type="evidence" value="ECO:0007669"/>
    <property type="project" value="UniProtKB-SubCell"/>
</dbReference>
<comment type="subunit">
    <text evidence="7">Forms oligomers.</text>
</comment>
<evidence type="ECO:0000256" key="3">
    <source>
        <dbReference type="ARBA" id="ARBA00022737"/>
    </source>
</evidence>
<dbReference type="InterPro" id="IPR003444">
    <property type="entry name" value="MraZ"/>
</dbReference>
<dbReference type="CDD" id="cd16320">
    <property type="entry name" value="MraZ_N"/>
    <property type="match status" value="1"/>
</dbReference>
<dbReference type="STRING" id="1618574.UT24_C0012G0021"/>
<evidence type="ECO:0000256" key="6">
    <source>
        <dbReference type="ARBA" id="ARBA00023163"/>
    </source>
</evidence>
<proteinExistence type="inferred from homology"/>
<dbReference type="PANTHER" id="PTHR34701:SF1">
    <property type="entry name" value="TRANSCRIPTIONAL REGULATOR MRAZ"/>
    <property type="match status" value="1"/>
</dbReference>
<dbReference type="GO" id="GO:2000143">
    <property type="term" value="P:negative regulation of DNA-templated transcription initiation"/>
    <property type="evidence" value="ECO:0007669"/>
    <property type="project" value="TreeGrafter"/>
</dbReference>
<evidence type="ECO:0000256" key="7">
    <source>
        <dbReference type="HAMAP-Rule" id="MF_01008"/>
    </source>
</evidence>
<dbReference type="GO" id="GO:0000976">
    <property type="term" value="F:transcription cis-regulatory region binding"/>
    <property type="evidence" value="ECO:0007669"/>
    <property type="project" value="TreeGrafter"/>
</dbReference>
<dbReference type="InterPro" id="IPR007159">
    <property type="entry name" value="SpoVT-AbrB_dom"/>
</dbReference>
<dbReference type="PANTHER" id="PTHR34701">
    <property type="entry name" value="TRANSCRIPTIONAL REGULATOR MRAZ"/>
    <property type="match status" value="1"/>
</dbReference>
<feature type="domain" description="SpoVT-AbrB" evidence="8">
    <location>
        <begin position="77"/>
        <end position="120"/>
    </location>
</feature>
<evidence type="ECO:0000313" key="9">
    <source>
        <dbReference type="EMBL" id="KKR00399.1"/>
    </source>
</evidence>
<dbReference type="HAMAP" id="MF_01008">
    <property type="entry name" value="MraZ"/>
    <property type="match status" value="1"/>
</dbReference>
<evidence type="ECO:0000259" key="8">
    <source>
        <dbReference type="PROSITE" id="PS51740"/>
    </source>
</evidence>
<dbReference type="Pfam" id="PF02381">
    <property type="entry name" value="MraZ"/>
    <property type="match status" value="1"/>
</dbReference>
<organism evidence="9 10">
    <name type="scientific">Candidatus Woesebacteria bacterium GW2011_GWB1_39_12</name>
    <dbReference type="NCBI Taxonomy" id="1618574"/>
    <lineage>
        <taxon>Bacteria</taxon>
        <taxon>Candidatus Woeseibacteriota</taxon>
    </lineage>
</organism>
<keyword evidence="3" id="KW-0677">Repeat</keyword>
<keyword evidence="5 7" id="KW-0238">DNA-binding</keyword>
<evidence type="ECO:0000256" key="1">
    <source>
        <dbReference type="ARBA" id="ARBA00013860"/>
    </source>
</evidence>
<evidence type="ECO:0000256" key="5">
    <source>
        <dbReference type="ARBA" id="ARBA00023125"/>
    </source>
</evidence>
<dbReference type="EMBL" id="LBWB01000012">
    <property type="protein sequence ID" value="KKR00399.1"/>
    <property type="molecule type" value="Genomic_DNA"/>
</dbReference>
<dbReference type="InterPro" id="IPR038619">
    <property type="entry name" value="MraZ_sf"/>
</dbReference>
<accession>A0A0G0M8E5</accession>
<dbReference type="GO" id="GO:0003700">
    <property type="term" value="F:DNA-binding transcription factor activity"/>
    <property type="evidence" value="ECO:0007669"/>
    <property type="project" value="UniProtKB-UniRule"/>
</dbReference>
<keyword evidence="6 7" id="KW-0804">Transcription</keyword>
<protein>
    <recommendedName>
        <fullName evidence="1 7">Transcriptional regulator MraZ</fullName>
    </recommendedName>
</protein>